<organism evidence="1 2">
    <name type="scientific">Spartinivicinus poritis</name>
    <dbReference type="NCBI Taxonomy" id="2994640"/>
    <lineage>
        <taxon>Bacteria</taxon>
        <taxon>Pseudomonadati</taxon>
        <taxon>Pseudomonadota</taxon>
        <taxon>Gammaproteobacteria</taxon>
        <taxon>Oceanospirillales</taxon>
        <taxon>Zooshikellaceae</taxon>
        <taxon>Spartinivicinus</taxon>
    </lineage>
</organism>
<dbReference type="NCBIfam" id="NF006976">
    <property type="entry name" value="PRK09449.1"/>
    <property type="match status" value="1"/>
</dbReference>
<evidence type="ECO:0000313" key="1">
    <source>
        <dbReference type="EMBL" id="MDE1465586.1"/>
    </source>
</evidence>
<dbReference type="SUPFAM" id="SSF56784">
    <property type="entry name" value="HAD-like"/>
    <property type="match status" value="1"/>
</dbReference>
<dbReference type="RefSeq" id="WP_274691890.1">
    <property type="nucleotide sequence ID" value="NZ_JAPMOU010000071.1"/>
</dbReference>
<dbReference type="Proteomes" id="UP001528823">
    <property type="component" value="Unassembled WGS sequence"/>
</dbReference>
<reference evidence="1 2" key="1">
    <citation type="submission" date="2022-11" db="EMBL/GenBank/DDBJ databases">
        <title>Spartinivicinus poritis sp. nov., isolated from scleractinian coral Porites lutea.</title>
        <authorList>
            <person name="Zhang G."/>
            <person name="Cai L."/>
            <person name="Wei Q."/>
        </authorList>
    </citation>
    <scope>NUCLEOTIDE SEQUENCE [LARGE SCALE GENOMIC DNA]</scope>
    <source>
        <strain evidence="1 2">A2-2</strain>
    </source>
</reference>
<dbReference type="InterPro" id="IPR011951">
    <property type="entry name" value="HAD-SF_hydro_IA_YjjG/PynA"/>
</dbReference>
<dbReference type="Gene3D" id="3.40.50.1000">
    <property type="entry name" value="HAD superfamily/HAD-like"/>
    <property type="match status" value="1"/>
</dbReference>
<dbReference type="NCBIfam" id="TIGR02254">
    <property type="entry name" value="YjjG_YfnB"/>
    <property type="match status" value="1"/>
</dbReference>
<dbReference type="InterPro" id="IPR052550">
    <property type="entry name" value="Pyrimidine_5'-ntase_YjjG"/>
</dbReference>
<keyword evidence="1" id="KW-0378">Hydrolase</keyword>
<sequence>MKNYEWIVFDADETLFNFDAFSGLQLMFSDFGVTFTLQDYHEYQVVNKPLWVDYQNGEITAQQLQYQRFSTWADHLQVSTQQLNSAFLSSMAKICTPLTGAISLLDTIKGKSKLGIITNGFTELQQIRIERTGLKDYFDFVVISEQVGIAKPHRDIFDHALAIMCNPPREYVLMVGDNPGSDILGGINAGLDTCWLNTDNKPTPEGINPHYEVASLSELESLLITKLGPPEILQSCS</sequence>
<dbReference type="Gene3D" id="1.10.150.240">
    <property type="entry name" value="Putative phosphatase, domain 2"/>
    <property type="match status" value="1"/>
</dbReference>
<comment type="caution">
    <text evidence="1">The sequence shown here is derived from an EMBL/GenBank/DDBJ whole genome shotgun (WGS) entry which is preliminary data.</text>
</comment>
<dbReference type="EMBL" id="JAPMOU010000071">
    <property type="protein sequence ID" value="MDE1465586.1"/>
    <property type="molecule type" value="Genomic_DNA"/>
</dbReference>
<evidence type="ECO:0000313" key="2">
    <source>
        <dbReference type="Proteomes" id="UP001528823"/>
    </source>
</evidence>
<proteinExistence type="predicted"/>
<dbReference type="InterPro" id="IPR023198">
    <property type="entry name" value="PGP-like_dom2"/>
</dbReference>
<dbReference type="PANTHER" id="PTHR47478:SF1">
    <property type="entry name" value="PYRIMIDINE 5'-NUCLEOTIDASE YJJG"/>
    <property type="match status" value="1"/>
</dbReference>
<dbReference type="SFLD" id="SFLDG01129">
    <property type="entry name" value="C1.5:_HAD__Beta-PGM__Phosphata"/>
    <property type="match status" value="1"/>
</dbReference>
<dbReference type="InterPro" id="IPR036412">
    <property type="entry name" value="HAD-like_sf"/>
</dbReference>
<dbReference type="InterPro" id="IPR006439">
    <property type="entry name" value="HAD-SF_hydro_IA"/>
</dbReference>
<dbReference type="PRINTS" id="PR00413">
    <property type="entry name" value="HADHALOGNASE"/>
</dbReference>
<gene>
    <name evidence="1" type="primary">yjjG</name>
    <name evidence="1" type="ORF">ORQ98_26855</name>
</gene>
<dbReference type="SFLD" id="SFLDS00003">
    <property type="entry name" value="Haloacid_Dehalogenase"/>
    <property type="match status" value="1"/>
</dbReference>
<name>A0ABT5UHW0_9GAMM</name>
<dbReference type="EC" id="3.1.3.5" evidence="1"/>
<keyword evidence="2" id="KW-1185">Reference proteome</keyword>
<dbReference type="Pfam" id="PF00702">
    <property type="entry name" value="Hydrolase"/>
    <property type="match status" value="1"/>
</dbReference>
<protein>
    <submittedName>
        <fullName evidence="1">Pyrimidine 5'-nucleotidase</fullName>
        <ecNumber evidence="1">3.1.3.5</ecNumber>
    </submittedName>
</protein>
<dbReference type="CDD" id="cd04305">
    <property type="entry name" value="HAD_Neu5Ac-Pase_like"/>
    <property type="match status" value="1"/>
</dbReference>
<dbReference type="PANTHER" id="PTHR47478">
    <property type="match status" value="1"/>
</dbReference>
<dbReference type="GO" id="GO:0008253">
    <property type="term" value="F:5'-nucleotidase activity"/>
    <property type="evidence" value="ECO:0007669"/>
    <property type="project" value="UniProtKB-EC"/>
</dbReference>
<dbReference type="NCBIfam" id="TIGR01549">
    <property type="entry name" value="HAD-SF-IA-v1"/>
    <property type="match status" value="1"/>
</dbReference>
<accession>A0ABT5UHW0</accession>
<dbReference type="InterPro" id="IPR023214">
    <property type="entry name" value="HAD_sf"/>
</dbReference>